<evidence type="ECO:0000313" key="2">
    <source>
        <dbReference type="Proteomes" id="UP001148299"/>
    </source>
</evidence>
<keyword evidence="2" id="KW-1185">Reference proteome</keyword>
<proteinExistence type="predicted"/>
<dbReference type="Proteomes" id="UP001148299">
    <property type="component" value="Unassembled WGS sequence"/>
</dbReference>
<reference evidence="1" key="2">
    <citation type="journal article" date="2023" name="IMA Fungus">
        <title>Comparative genomic study of the Penicillium genus elucidates a diverse pangenome and 15 lateral gene transfer events.</title>
        <authorList>
            <person name="Petersen C."/>
            <person name="Sorensen T."/>
            <person name="Nielsen M.R."/>
            <person name="Sondergaard T.E."/>
            <person name="Sorensen J.L."/>
            <person name="Fitzpatrick D.A."/>
            <person name="Frisvad J.C."/>
            <person name="Nielsen K.L."/>
        </authorList>
    </citation>
    <scope>NUCLEOTIDE SEQUENCE</scope>
    <source>
        <strain evidence="1">IBT 35675</strain>
    </source>
</reference>
<sequence length="159" mass="18719">MALDARDRQGIRIFHREDLKTFLRVRYADDPPNHTSQTFQAAQATRKRVIELARMVSRDRLHWFRNNMPRSVLEDHGIAERLQRHAAEADKMEVDQITAGRELQMRFRALMRDDQFLFLRWYQADLAANGIYWDTSKHAFKYVGVQTSLLSARSDPSDV</sequence>
<dbReference type="EMBL" id="JAPZBR010000008">
    <property type="protein sequence ID" value="KAJ5342325.1"/>
    <property type="molecule type" value="Genomic_DNA"/>
</dbReference>
<comment type="caution">
    <text evidence="1">The sequence shown here is derived from an EMBL/GenBank/DDBJ whole genome shotgun (WGS) entry which is preliminary data.</text>
</comment>
<name>A0A9W9QRY6_PENBR</name>
<dbReference type="AlphaFoldDB" id="A0A9W9QRY6"/>
<organism evidence="1 2">
    <name type="scientific">Penicillium brevicompactum</name>
    <dbReference type="NCBI Taxonomy" id="5074"/>
    <lineage>
        <taxon>Eukaryota</taxon>
        <taxon>Fungi</taxon>
        <taxon>Dikarya</taxon>
        <taxon>Ascomycota</taxon>
        <taxon>Pezizomycotina</taxon>
        <taxon>Eurotiomycetes</taxon>
        <taxon>Eurotiomycetidae</taxon>
        <taxon>Eurotiales</taxon>
        <taxon>Aspergillaceae</taxon>
        <taxon>Penicillium</taxon>
    </lineage>
</organism>
<gene>
    <name evidence="1" type="ORF">N7541_011449</name>
</gene>
<evidence type="ECO:0000313" key="1">
    <source>
        <dbReference type="EMBL" id="KAJ5342325.1"/>
    </source>
</evidence>
<accession>A0A9W9QRY6</accession>
<reference evidence="1" key="1">
    <citation type="submission" date="2022-12" db="EMBL/GenBank/DDBJ databases">
        <authorList>
            <person name="Petersen C."/>
        </authorList>
    </citation>
    <scope>NUCLEOTIDE SEQUENCE</scope>
    <source>
        <strain evidence="1">IBT 35675</strain>
    </source>
</reference>
<protein>
    <submittedName>
        <fullName evidence="1">Uncharacterized protein</fullName>
    </submittedName>
</protein>